<accession>A0ACC1QGQ8</accession>
<protein>
    <submittedName>
        <fullName evidence="1">Uncharacterized protein</fullName>
    </submittedName>
</protein>
<name>A0ACC1QGQ8_9HYPO</name>
<gene>
    <name evidence="1" type="ORF">NLG97_g9775</name>
</gene>
<sequence>MDVARRYVAGVSRIDSLDQKQQLVASAQRSEVYVFGYMAMSALLDSTDNLAVMKPEDRVTASDIWAWMQRGKGRSVIDLIQAGENTKLPPMPTTSTQLPAADGSSTVASEKSLSAKLDVSLSLEDVRSLAVDYSKTEQGSSMITVDWFITSSHIDMIVVDVTGEVHVETLDFTLETAMSYLMRKPVKLRGAADVREWRDAYLGQAEFLSDVLTSEALSELEWLVEPLEKHSKPGDLLVFCPSSLLHGIPLHAVTLSGKALIERNPIVYTSSLSLMRSCCQMANKRETAVSRSAVFGVFGKSGKSNLPKSDEEQKVEAALQSVSSMLGADVEYGISPEGFIEKCKDQHIIHYHGHAVLGKAKEARFGQSLVLANAVNGSELLQWDDAIDDSLLLGDGDELGRASASARLTARDMITKLKLSSAHVTLIACNSATQEFSAGDEPQGIIPVLLLCGATSVLGTLWPILSSDGREFSESFYASFGRPGSIVNLARAVQQSVLSMKAKRPEPIHWAGFVLHGAWFHKC</sequence>
<reference evidence="1" key="1">
    <citation type="submission" date="2022-07" db="EMBL/GenBank/DDBJ databases">
        <title>Genome Sequence of Lecanicillium saksenae.</title>
        <authorList>
            <person name="Buettner E."/>
        </authorList>
    </citation>
    <scope>NUCLEOTIDE SEQUENCE</scope>
    <source>
        <strain evidence="1">VT-O1</strain>
    </source>
</reference>
<organism evidence="1 2">
    <name type="scientific">Lecanicillium saksenae</name>
    <dbReference type="NCBI Taxonomy" id="468837"/>
    <lineage>
        <taxon>Eukaryota</taxon>
        <taxon>Fungi</taxon>
        <taxon>Dikarya</taxon>
        <taxon>Ascomycota</taxon>
        <taxon>Pezizomycotina</taxon>
        <taxon>Sordariomycetes</taxon>
        <taxon>Hypocreomycetidae</taxon>
        <taxon>Hypocreales</taxon>
        <taxon>Cordycipitaceae</taxon>
        <taxon>Lecanicillium</taxon>
    </lineage>
</organism>
<proteinExistence type="predicted"/>
<evidence type="ECO:0000313" key="2">
    <source>
        <dbReference type="Proteomes" id="UP001148737"/>
    </source>
</evidence>
<comment type="caution">
    <text evidence="1">The sequence shown here is derived from an EMBL/GenBank/DDBJ whole genome shotgun (WGS) entry which is preliminary data.</text>
</comment>
<dbReference type="EMBL" id="JANAKD010002144">
    <property type="protein sequence ID" value="KAJ3474592.1"/>
    <property type="molecule type" value="Genomic_DNA"/>
</dbReference>
<evidence type="ECO:0000313" key="1">
    <source>
        <dbReference type="EMBL" id="KAJ3474592.1"/>
    </source>
</evidence>
<keyword evidence="2" id="KW-1185">Reference proteome</keyword>
<dbReference type="Proteomes" id="UP001148737">
    <property type="component" value="Unassembled WGS sequence"/>
</dbReference>